<dbReference type="EMBL" id="VZDO01000009">
    <property type="protein sequence ID" value="KAB0679530.1"/>
    <property type="molecule type" value="Genomic_DNA"/>
</dbReference>
<sequence>MDFPSPTIPITGATARQLAELDEFLDQFVAAPENGKTPNGAPLPNAPSRTPETQAAQGFPASRSAPKKDPLNAAPVCKAAPLSPSPLSTTRKTRQEPLTKKVKAKRENEARREFVEAARFKHGTRAGGDLLSDAPERRSLPRWRDLGVEGRALAAHDFLASQGTFYPFSLELDAATRAAARAAPSFAAHMRDRITRELSIRFPGREIPFAFVVEIRTASGKDREHLHGLAGFELHEAELVEAALRAAGGLNWKQKRRGDRQVDFSRFRTPDEGWLPGYASKSASYTQRKIKGGIIAATKKVNDGAKAMFEAWRENEISKIQHRPAAIIDNSFMTYCPEPFATANNSLDTTSVPRDNLRVNASRGESDSAEDHDPERLLDRDRDDRGRRDHEHAGSRARRGPGARSGRRDARPRRGPRRLERPRNPLPGRLTIPIASGFVAAIATLHTIQKEQPVMAYHYLDALDYGTLVSNLVDHGATDAAAVVETLGRHGILPKAVEPLITGRAPMASFDRIQLVEEKPTPRWIDTFEDQLPAIRQALYDLVDEFRDRNPSSATHVAKPNDGERWLHDQMTRAAANLR</sequence>
<feature type="compositionally biased region" description="Polar residues" evidence="1">
    <location>
        <begin position="47"/>
        <end position="56"/>
    </location>
</feature>
<reference evidence="2 3" key="1">
    <citation type="submission" date="2019-09" db="EMBL/GenBank/DDBJ databases">
        <title>YIM 132180 draft genome.</title>
        <authorList>
            <person name="Zhang K."/>
        </authorList>
    </citation>
    <scope>NUCLEOTIDE SEQUENCE [LARGE SCALE GENOMIC DNA]</scope>
    <source>
        <strain evidence="2 3">YIM 132180</strain>
    </source>
</reference>
<feature type="compositionally biased region" description="Polar residues" evidence="1">
    <location>
        <begin position="343"/>
        <end position="353"/>
    </location>
</feature>
<protein>
    <submittedName>
        <fullName evidence="2">Uncharacterized protein</fullName>
    </submittedName>
</protein>
<feature type="compositionally biased region" description="Basic and acidic residues" evidence="1">
    <location>
        <begin position="93"/>
        <end position="110"/>
    </location>
</feature>
<comment type="caution">
    <text evidence="2">The sequence shown here is derived from an EMBL/GenBank/DDBJ whole genome shotgun (WGS) entry which is preliminary data.</text>
</comment>
<dbReference type="AlphaFoldDB" id="A0A7V7TW83"/>
<feature type="region of interest" description="Disordered" evidence="1">
    <location>
        <begin position="28"/>
        <end position="110"/>
    </location>
</feature>
<feature type="region of interest" description="Disordered" evidence="1">
    <location>
        <begin position="343"/>
        <end position="430"/>
    </location>
</feature>
<accession>A0A7V7TW83</accession>
<evidence type="ECO:0000256" key="1">
    <source>
        <dbReference type="SAM" id="MobiDB-lite"/>
    </source>
</evidence>
<feature type="compositionally biased region" description="Basic and acidic residues" evidence="1">
    <location>
        <begin position="364"/>
        <end position="394"/>
    </location>
</feature>
<keyword evidence="3" id="KW-1185">Reference proteome</keyword>
<proteinExistence type="predicted"/>
<evidence type="ECO:0000313" key="3">
    <source>
        <dbReference type="Proteomes" id="UP000432089"/>
    </source>
</evidence>
<gene>
    <name evidence="2" type="ORF">F6X38_11925</name>
</gene>
<organism evidence="2 3">
    <name type="scientific">Plantimonas leprariae</name>
    <dbReference type="NCBI Taxonomy" id="2615207"/>
    <lineage>
        <taxon>Bacteria</taxon>
        <taxon>Pseudomonadati</taxon>
        <taxon>Pseudomonadota</taxon>
        <taxon>Alphaproteobacteria</taxon>
        <taxon>Hyphomicrobiales</taxon>
        <taxon>Aurantimonadaceae</taxon>
        <taxon>Plantimonas</taxon>
    </lineage>
</organism>
<evidence type="ECO:0000313" key="2">
    <source>
        <dbReference type="EMBL" id="KAB0679530.1"/>
    </source>
</evidence>
<name>A0A7V7TW83_9HYPH</name>
<dbReference type="Proteomes" id="UP000432089">
    <property type="component" value="Unassembled WGS sequence"/>
</dbReference>
<dbReference type="RefSeq" id="WP_150970054.1">
    <property type="nucleotide sequence ID" value="NZ_VZDO01000009.1"/>
</dbReference>